<reference evidence="5 6" key="1">
    <citation type="submission" date="2020-08" db="EMBL/GenBank/DDBJ databases">
        <title>Plant Genome Project.</title>
        <authorList>
            <person name="Zhang R.-G."/>
        </authorList>
    </citation>
    <scope>NUCLEOTIDE SEQUENCE [LARGE SCALE GENOMIC DNA]</scope>
    <source>
        <tissue evidence="5">Rhizome</tissue>
    </source>
</reference>
<comment type="caution">
    <text evidence="5">The sequence shown here is derived from an EMBL/GenBank/DDBJ whole genome shotgun (WGS) entry which is preliminary data.</text>
</comment>
<dbReference type="InterPro" id="IPR032861">
    <property type="entry name" value="TAXi_N"/>
</dbReference>
<keyword evidence="2" id="KW-0645">Protease</keyword>
<keyword evidence="6" id="KW-1185">Reference proteome</keyword>
<dbReference type="InterPro" id="IPR021109">
    <property type="entry name" value="Peptidase_aspartic_dom_sf"/>
</dbReference>
<accession>A0A8J5LPU6</accession>
<sequence>MTVEGTFFVLRLEEIIVDGAGSFPVPPSAPGLRTGNIIIGSGTTINFLPAGVLSSLVQEVSRVVSLPKATDSDGTLPLCFTVTGEPDRQKLPVIEPSDAVSRLVPDTFEYLMELRVGTPPFSILAVVGTGSDHIWANCVPCTKCYRQTAPLFDPRKSSSYRTLPCTSDLCMAFSDKACGSGSPCEYHYAYQDGSNIDGARPRHRGPHFRLLRGVSARLLQYRLRLQLPEQRLLQQPRRRFGRARRRSSLSRTQASSKVIFGSAGVVARSMVTTPMTVEHTFFVLRLEEIIVDGADSVTVPSSAPGLTTGNIIIDSSTTLNYLPTGVLSILVEQVSRVVSLPKATDPKGVMPLCFTVTGESDRQKLPFITFKFAGEASLRLSPTSIFMDEFSFAGDVVCLAVANSGSGLPIFGNWAQQNLYVGYDFDIPAVTFASADCTKL</sequence>
<organism evidence="5 6">
    <name type="scientific">Zingiber officinale</name>
    <name type="common">Ginger</name>
    <name type="synonym">Amomum zingiber</name>
    <dbReference type="NCBI Taxonomy" id="94328"/>
    <lineage>
        <taxon>Eukaryota</taxon>
        <taxon>Viridiplantae</taxon>
        <taxon>Streptophyta</taxon>
        <taxon>Embryophyta</taxon>
        <taxon>Tracheophyta</taxon>
        <taxon>Spermatophyta</taxon>
        <taxon>Magnoliopsida</taxon>
        <taxon>Liliopsida</taxon>
        <taxon>Zingiberales</taxon>
        <taxon>Zingiberaceae</taxon>
        <taxon>Zingiber</taxon>
    </lineage>
</organism>
<dbReference type="AlphaFoldDB" id="A0A8J5LPU6"/>
<evidence type="ECO:0000313" key="6">
    <source>
        <dbReference type="Proteomes" id="UP000734854"/>
    </source>
</evidence>
<dbReference type="GO" id="GO:0006508">
    <property type="term" value="P:proteolysis"/>
    <property type="evidence" value="ECO:0007669"/>
    <property type="project" value="UniProtKB-KW"/>
</dbReference>
<dbReference type="GO" id="GO:0005576">
    <property type="term" value="C:extracellular region"/>
    <property type="evidence" value="ECO:0007669"/>
    <property type="project" value="TreeGrafter"/>
</dbReference>
<protein>
    <recommendedName>
        <fullName evidence="4">Peptidase A1 domain-containing protein</fullName>
    </recommendedName>
</protein>
<evidence type="ECO:0000259" key="4">
    <source>
        <dbReference type="PROSITE" id="PS51767"/>
    </source>
</evidence>
<evidence type="ECO:0000256" key="2">
    <source>
        <dbReference type="ARBA" id="ARBA00022670"/>
    </source>
</evidence>
<dbReference type="Pfam" id="PF14543">
    <property type="entry name" value="TAXi_N"/>
    <property type="match status" value="1"/>
</dbReference>
<dbReference type="Proteomes" id="UP000734854">
    <property type="component" value="Unassembled WGS sequence"/>
</dbReference>
<dbReference type="Gene3D" id="2.40.70.10">
    <property type="entry name" value="Acid Proteases"/>
    <property type="match status" value="3"/>
</dbReference>
<dbReference type="PANTHER" id="PTHR47967">
    <property type="entry name" value="OS07G0603500 PROTEIN-RELATED"/>
    <property type="match status" value="1"/>
</dbReference>
<keyword evidence="3" id="KW-0378">Hydrolase</keyword>
<dbReference type="PANTHER" id="PTHR47967:SF128">
    <property type="entry name" value="ASPARTIC PROTEINASE CDR1-LIKE"/>
    <property type="match status" value="1"/>
</dbReference>
<dbReference type="InterPro" id="IPR033121">
    <property type="entry name" value="PEPTIDASE_A1"/>
</dbReference>
<evidence type="ECO:0000256" key="3">
    <source>
        <dbReference type="ARBA" id="ARBA00022801"/>
    </source>
</evidence>
<evidence type="ECO:0000256" key="1">
    <source>
        <dbReference type="ARBA" id="ARBA00007447"/>
    </source>
</evidence>
<proteinExistence type="inferred from homology"/>
<dbReference type="InterPro" id="IPR032799">
    <property type="entry name" value="TAXi_C"/>
</dbReference>
<gene>
    <name evidence="5" type="ORF">ZIOFF_013160</name>
</gene>
<feature type="domain" description="Peptidase A1" evidence="4">
    <location>
        <begin position="110"/>
        <end position="433"/>
    </location>
</feature>
<dbReference type="EMBL" id="JACMSC010000004">
    <property type="protein sequence ID" value="KAG6523304.1"/>
    <property type="molecule type" value="Genomic_DNA"/>
</dbReference>
<dbReference type="GO" id="GO:0008233">
    <property type="term" value="F:peptidase activity"/>
    <property type="evidence" value="ECO:0007669"/>
    <property type="project" value="UniProtKB-KW"/>
</dbReference>
<name>A0A8J5LPU6_ZINOF</name>
<dbReference type="SUPFAM" id="SSF50630">
    <property type="entry name" value="Acid proteases"/>
    <property type="match status" value="2"/>
</dbReference>
<dbReference type="PROSITE" id="PS51767">
    <property type="entry name" value="PEPTIDASE_A1"/>
    <property type="match status" value="1"/>
</dbReference>
<dbReference type="Pfam" id="PF14541">
    <property type="entry name" value="TAXi_C"/>
    <property type="match status" value="1"/>
</dbReference>
<evidence type="ECO:0000313" key="5">
    <source>
        <dbReference type="EMBL" id="KAG6523304.1"/>
    </source>
</evidence>
<dbReference type="InterPro" id="IPR051708">
    <property type="entry name" value="Plant_Aspart_Prot_A1"/>
</dbReference>
<comment type="similarity">
    <text evidence="1">Belongs to the peptidase A1 family.</text>
</comment>